<evidence type="ECO:0000256" key="6">
    <source>
        <dbReference type="ARBA" id="ARBA00023136"/>
    </source>
</evidence>
<feature type="transmembrane region" description="Helical" evidence="7">
    <location>
        <begin position="173"/>
        <end position="197"/>
    </location>
</feature>
<evidence type="ECO:0000256" key="2">
    <source>
        <dbReference type="ARBA" id="ARBA00022475"/>
    </source>
</evidence>
<dbReference type="Pfam" id="PF06808">
    <property type="entry name" value="DctM"/>
    <property type="match status" value="1"/>
</dbReference>
<keyword evidence="5 7" id="KW-1133">Transmembrane helix</keyword>
<dbReference type="InterPro" id="IPR010656">
    <property type="entry name" value="DctM"/>
</dbReference>
<evidence type="ECO:0000313" key="10">
    <source>
        <dbReference type="Proteomes" id="UP000427906"/>
    </source>
</evidence>
<feature type="transmembrane region" description="Helical" evidence="7">
    <location>
        <begin position="217"/>
        <end position="238"/>
    </location>
</feature>
<feature type="transmembrane region" description="Helical" evidence="7">
    <location>
        <begin position="403"/>
        <end position="424"/>
    </location>
</feature>
<feature type="domain" description="TRAP C4-dicarboxylate transport system permease DctM subunit" evidence="8">
    <location>
        <begin position="7"/>
        <end position="420"/>
    </location>
</feature>
<dbReference type="PANTHER" id="PTHR33362">
    <property type="entry name" value="SIALIC ACID TRAP TRANSPORTER PERMEASE PROTEIN SIAT-RELATED"/>
    <property type="match status" value="1"/>
</dbReference>
<keyword evidence="2" id="KW-1003">Cell membrane</keyword>
<keyword evidence="6 7" id="KW-0472">Membrane</keyword>
<dbReference type="InterPro" id="IPR004681">
    <property type="entry name" value="TRAP_DctM"/>
</dbReference>
<accession>A0A5K7YBR8</accession>
<evidence type="ECO:0000256" key="1">
    <source>
        <dbReference type="ARBA" id="ARBA00004429"/>
    </source>
</evidence>
<keyword evidence="3" id="KW-0997">Cell inner membrane</keyword>
<evidence type="ECO:0000313" key="9">
    <source>
        <dbReference type="EMBL" id="BBO66842.1"/>
    </source>
</evidence>
<evidence type="ECO:0000256" key="7">
    <source>
        <dbReference type="SAM" id="Phobius"/>
    </source>
</evidence>
<dbReference type="NCBIfam" id="TIGR00786">
    <property type="entry name" value="dctM"/>
    <property type="match status" value="1"/>
</dbReference>
<feature type="transmembrane region" description="Helical" evidence="7">
    <location>
        <begin position="359"/>
        <end position="383"/>
    </location>
</feature>
<evidence type="ECO:0000256" key="3">
    <source>
        <dbReference type="ARBA" id="ARBA00022519"/>
    </source>
</evidence>
<dbReference type="GO" id="GO:0005886">
    <property type="term" value="C:plasma membrane"/>
    <property type="evidence" value="ECO:0007669"/>
    <property type="project" value="UniProtKB-SubCell"/>
</dbReference>
<organism evidence="9 10">
    <name type="scientific">Desulfosarcina alkanivorans</name>
    <dbReference type="NCBI Taxonomy" id="571177"/>
    <lineage>
        <taxon>Bacteria</taxon>
        <taxon>Pseudomonadati</taxon>
        <taxon>Thermodesulfobacteriota</taxon>
        <taxon>Desulfobacteria</taxon>
        <taxon>Desulfobacterales</taxon>
        <taxon>Desulfosarcinaceae</taxon>
        <taxon>Desulfosarcina</taxon>
    </lineage>
</organism>
<dbReference type="AlphaFoldDB" id="A0A5K7YBR8"/>
<dbReference type="GO" id="GO:0022857">
    <property type="term" value="F:transmembrane transporter activity"/>
    <property type="evidence" value="ECO:0007669"/>
    <property type="project" value="TreeGrafter"/>
</dbReference>
<evidence type="ECO:0000256" key="4">
    <source>
        <dbReference type="ARBA" id="ARBA00022692"/>
    </source>
</evidence>
<feature type="transmembrane region" description="Helical" evidence="7">
    <location>
        <begin position="7"/>
        <end position="35"/>
    </location>
</feature>
<evidence type="ECO:0000256" key="5">
    <source>
        <dbReference type="ARBA" id="ARBA00022989"/>
    </source>
</evidence>
<dbReference type="KEGG" id="dalk:DSCA_07720"/>
<dbReference type="PIRSF" id="PIRSF006066">
    <property type="entry name" value="HI0050"/>
    <property type="match status" value="1"/>
</dbReference>
<keyword evidence="4 7" id="KW-0812">Transmembrane</keyword>
<evidence type="ECO:0000259" key="8">
    <source>
        <dbReference type="Pfam" id="PF06808"/>
    </source>
</evidence>
<sequence>MAGIAGLILLFVLIFTKMPVGFLMALLGVAGFGYIVTVDAALNLMAKDLFDVFGSYNLTVIPLFILMGQIAFHSGISSRLFKVAYTFIGHWPGGMAVATLGACTGFSAICGSTNATAATMAAVTLPEMKKYNYQDSLATGVVAAGGSLGILIPPSVIFIIYGIMTEQSIGKLFMAGIVPGVMLTGLFILAVVVWATLRPEVAPRGPRTTLKEKLASLAGLVETLILFALVMGGLFFGIFTPTEAGAIGAMGTLIIATARRNITVKGFIQALFETTRISCMVLVIVAGATIFGHFLAITRIPFDVASWVTGFNLPPYLIMALIIGVYLVGGCFIDALAFIMLTVPIFYPVIISMGYDPMWFGVIIVLVTQIGVITPPVGVNVYVVSGVARTVPLEVIFKGVIPLLVALVAGVALMIPFPQIALFLPGLMK</sequence>
<protein>
    <submittedName>
        <fullName evidence="9">C4-dicarboxylate ABC transporter permease</fullName>
    </submittedName>
</protein>
<name>A0A5K7YBR8_9BACT</name>
<dbReference type="Proteomes" id="UP000427906">
    <property type="component" value="Chromosome"/>
</dbReference>
<comment type="subcellular location">
    <subcellularLocation>
        <location evidence="1">Cell inner membrane</location>
        <topology evidence="1">Multi-pass membrane protein</topology>
    </subcellularLocation>
</comment>
<gene>
    <name evidence="9" type="ORF">DSCA_07720</name>
</gene>
<feature type="transmembrane region" description="Helical" evidence="7">
    <location>
        <begin position="274"/>
        <end position="296"/>
    </location>
</feature>
<proteinExistence type="predicted"/>
<feature type="transmembrane region" description="Helical" evidence="7">
    <location>
        <begin position="316"/>
        <end position="347"/>
    </location>
</feature>
<keyword evidence="10" id="KW-1185">Reference proteome</keyword>
<reference evidence="9 10" key="1">
    <citation type="submission" date="2019-11" db="EMBL/GenBank/DDBJ databases">
        <title>Comparative genomics of hydrocarbon-degrading Desulfosarcina strains.</title>
        <authorList>
            <person name="Watanabe M."/>
            <person name="Kojima H."/>
            <person name="Fukui M."/>
        </authorList>
    </citation>
    <scope>NUCLEOTIDE SEQUENCE [LARGE SCALE GENOMIC DNA]</scope>
    <source>
        <strain evidence="9 10">PL12</strain>
    </source>
</reference>
<dbReference type="EMBL" id="AP021874">
    <property type="protein sequence ID" value="BBO66842.1"/>
    <property type="molecule type" value="Genomic_DNA"/>
</dbReference>
<feature type="transmembrane region" description="Helical" evidence="7">
    <location>
        <begin position="244"/>
        <end position="262"/>
    </location>
</feature>
<dbReference type="PANTHER" id="PTHR33362:SF5">
    <property type="entry name" value="C4-DICARBOXYLATE TRAP TRANSPORTER LARGE PERMEASE PROTEIN DCTM"/>
    <property type="match status" value="1"/>
</dbReference>
<feature type="transmembrane region" description="Helical" evidence="7">
    <location>
        <begin position="55"/>
        <end position="72"/>
    </location>
</feature>
<feature type="transmembrane region" description="Helical" evidence="7">
    <location>
        <begin position="137"/>
        <end position="161"/>
    </location>
</feature>